<dbReference type="InterPro" id="IPR021795">
    <property type="entry name" value="DUF3363"/>
</dbReference>
<evidence type="ECO:0000313" key="1">
    <source>
        <dbReference type="EMBL" id="AFT71036.1"/>
    </source>
</evidence>
<organism evidence="1 2">
    <name type="scientific">Alcanivorax dieselolei (strain DSM 16502 / CGMCC 1.3690 / MCCC 1A00001 / B-5)</name>
    <name type="common">Alloalcanivorax dieselolei</name>
    <dbReference type="NCBI Taxonomy" id="930169"/>
    <lineage>
        <taxon>Bacteria</taxon>
        <taxon>Pseudomonadati</taxon>
        <taxon>Pseudomonadota</taxon>
        <taxon>Gammaproteobacteria</taxon>
        <taxon>Oceanospirillales</taxon>
        <taxon>Alcanivoracaceae</taxon>
        <taxon>Alloalcanivorax</taxon>
    </lineage>
</organism>
<name>K0CHC8_ALCDB</name>
<dbReference type="STRING" id="930169.B5T_02767"/>
<protein>
    <submittedName>
        <fullName evidence="1">Relaxase type IV secretory pathway VirD2</fullName>
    </submittedName>
</protein>
<dbReference type="EMBL" id="CP003466">
    <property type="protein sequence ID" value="AFT71036.1"/>
    <property type="molecule type" value="Genomic_DNA"/>
</dbReference>
<dbReference type="eggNOG" id="COG3843">
    <property type="taxonomic scope" value="Bacteria"/>
</dbReference>
<dbReference type="KEGG" id="adi:B5T_02767"/>
<dbReference type="HOGENOM" id="CLU_1507575_0_0_6"/>
<dbReference type="AlphaFoldDB" id="K0CHC8"/>
<sequence length="178" mass="19387">MGSVVEAELAFLEEQREVVLWDSIIFAKYPPSLVPEVLDVVDVVAATGELLGVVDANVVELTDVQRLIAAEAVGIDDAIRCHFQLDCWHQCGPRIVIARNLLVTLHEREMAQAAQDIADETDLEHRSVVDGQRVTGLYRRSAMLASGCYAMLDDGMEFMPGAVEAGDRSATTAYCHGA</sequence>
<gene>
    <name evidence="1" type="primary">virD2</name>
    <name evidence="1" type="ordered locus">B5T_02767</name>
</gene>
<proteinExistence type="predicted"/>
<keyword evidence="2" id="KW-1185">Reference proteome</keyword>
<dbReference type="Pfam" id="PF11843">
    <property type="entry name" value="DUF3363"/>
    <property type="match status" value="1"/>
</dbReference>
<evidence type="ECO:0000313" key="2">
    <source>
        <dbReference type="Proteomes" id="UP000006286"/>
    </source>
</evidence>
<accession>K0CHC8</accession>
<dbReference type="Proteomes" id="UP000006286">
    <property type="component" value="Chromosome"/>
</dbReference>
<reference evidence="1 2" key="1">
    <citation type="journal article" date="2012" name="J. Bacteriol.">
        <title>Complete genome sequence of Alcanivorax dieselolei type strain B5.</title>
        <authorList>
            <person name="Lai Q."/>
            <person name="Li W."/>
            <person name="Shao Z."/>
        </authorList>
    </citation>
    <scope>NUCLEOTIDE SEQUENCE [LARGE SCALE GENOMIC DNA]</scope>
    <source>
        <strain evidence="2">DSM 16502 / CGMCC 1.3690 / B-5</strain>
    </source>
</reference>